<reference evidence="26" key="1">
    <citation type="submission" date="2024-02" db="UniProtKB">
        <authorList>
            <consortium name="WormBaseParasite"/>
        </authorList>
    </citation>
    <scope>IDENTIFICATION</scope>
</reference>
<evidence type="ECO:0000256" key="18">
    <source>
        <dbReference type="ARBA" id="ARBA00040898"/>
    </source>
</evidence>
<evidence type="ECO:0000256" key="13">
    <source>
        <dbReference type="ARBA" id="ARBA00022989"/>
    </source>
</evidence>
<keyword evidence="10" id="KW-0479">Metal-binding</keyword>
<keyword evidence="15" id="KW-1015">Disulfide bond</keyword>
<comment type="similarity">
    <text evidence="4">Belongs to the glycosyltransferase 31 family. Beta3-Gal-T subfamily.</text>
</comment>
<keyword evidence="17" id="KW-0464">Manganese</keyword>
<dbReference type="PANTHER" id="PTHR23033:SF14">
    <property type="entry name" value="GLYCOPROTEIN-N-ACETYLGALACTOSAMINE 3-BETA-GALACTOSYLTRANSFERASE 1-RELATED"/>
    <property type="match status" value="1"/>
</dbReference>
<dbReference type="Gene3D" id="3.90.550.50">
    <property type="match status" value="1"/>
</dbReference>
<proteinExistence type="inferred from homology"/>
<evidence type="ECO:0000256" key="4">
    <source>
        <dbReference type="ARBA" id="ARBA00006462"/>
    </source>
</evidence>
<dbReference type="Pfam" id="PF02434">
    <property type="entry name" value="Fringe"/>
    <property type="match status" value="1"/>
</dbReference>
<evidence type="ECO:0000256" key="11">
    <source>
        <dbReference type="ARBA" id="ARBA00022741"/>
    </source>
</evidence>
<dbReference type="GO" id="GO:0016263">
    <property type="term" value="F:glycoprotein-N-acetylgalactosamine 3-beta-galactosyltransferase activity"/>
    <property type="evidence" value="ECO:0007669"/>
    <property type="project" value="UniProtKB-EC"/>
</dbReference>
<keyword evidence="7" id="KW-0328">Glycosyltransferase</keyword>
<evidence type="ECO:0000256" key="22">
    <source>
        <dbReference type="ARBA" id="ARBA00059245"/>
    </source>
</evidence>
<evidence type="ECO:0000256" key="19">
    <source>
        <dbReference type="ARBA" id="ARBA00041226"/>
    </source>
</evidence>
<feature type="transmembrane region" description="Helical" evidence="23">
    <location>
        <begin position="12"/>
        <end position="32"/>
    </location>
</feature>
<dbReference type="AlphaFoldDB" id="A0AAF5DQ56"/>
<accession>A0AAF5DQ56</accession>
<dbReference type="InterPro" id="IPR026050">
    <property type="entry name" value="C1GALT1/C1GALT1_chp1"/>
</dbReference>
<evidence type="ECO:0000256" key="20">
    <source>
        <dbReference type="ARBA" id="ARBA00042009"/>
    </source>
</evidence>
<evidence type="ECO:0000256" key="7">
    <source>
        <dbReference type="ARBA" id="ARBA00022676"/>
    </source>
</evidence>
<comment type="subcellular location">
    <subcellularLocation>
        <location evidence="2">Membrane</location>
        <topology evidence="2">Single-pass type II membrane protein</topology>
    </subcellularLocation>
</comment>
<keyword evidence="11" id="KW-0547">Nucleotide-binding</keyword>
<dbReference type="GO" id="GO:0000166">
    <property type="term" value="F:nucleotide binding"/>
    <property type="evidence" value="ECO:0007669"/>
    <property type="project" value="UniProtKB-KW"/>
</dbReference>
<evidence type="ECO:0000256" key="6">
    <source>
        <dbReference type="ARBA" id="ARBA00012557"/>
    </source>
</evidence>
<keyword evidence="13 23" id="KW-1133">Transmembrane helix</keyword>
<evidence type="ECO:0000256" key="12">
    <source>
        <dbReference type="ARBA" id="ARBA00022968"/>
    </source>
</evidence>
<comment type="pathway">
    <text evidence="3">Protein modification; protein glycosylation.</text>
</comment>
<protein>
    <recommendedName>
        <fullName evidence="18">Glycoprotein-N-acetylgalactosamine 3-beta-galactosyltransferase 1</fullName>
        <ecNumber evidence="6">2.4.1.122</ecNumber>
    </recommendedName>
    <alternativeName>
        <fullName evidence="20">Core 1 O-glycan T-synthase</fullName>
    </alternativeName>
    <alternativeName>
        <fullName evidence="21">Core 1 UDP-galactose:N-acetylgalactosamine-alpha-R beta 1,3-galactosyltransferase 1</fullName>
    </alternativeName>
    <alternativeName>
        <fullName evidence="19">Core 1 beta1,3-galactosyltransferase 1</fullName>
    </alternativeName>
</protein>
<comment type="subunit">
    <text evidence="5">Homodimer; disulfide-linked.</text>
</comment>
<keyword evidence="14 23" id="KW-0472">Membrane</keyword>
<evidence type="ECO:0000256" key="9">
    <source>
        <dbReference type="ARBA" id="ARBA00022692"/>
    </source>
</evidence>
<comment type="cofactor">
    <cofactor evidence="1">
        <name>Mn(2+)</name>
        <dbReference type="ChEBI" id="CHEBI:29035"/>
    </cofactor>
</comment>
<evidence type="ECO:0000256" key="8">
    <source>
        <dbReference type="ARBA" id="ARBA00022679"/>
    </source>
</evidence>
<evidence type="ECO:0000313" key="25">
    <source>
        <dbReference type="Proteomes" id="UP000035681"/>
    </source>
</evidence>
<sequence>MNSNDRYPSFLTFFYGILFGIIISIFLFYNFLYDRENEDIYFETSQIYNNDYNENINNTNLTKTTMQFMNKYNKKINESFQIFEEIASHVKVLCFILTYKDNHETRAIHVKLTWAKRCNKYIFISSVNDSSLPSIHLNTTEGRDHLWGKTKEALKYVYNNYYNDYDWFLKADDDTYVIVENLRFMLLSHSPYDPIYFGFKFKPYVKQGYMSGGAGYVLGKKALKNVVTKGLPDITKCNYGTGGAEDIQIGQCLEKVGIVGGDSRDSFGRHRFLPLDIEYHITKSEKDMKFWLWTYTYYPLDKGPTCCSDYAISFHYISPQKMHEYEYLIYHLKPFGYLSDFMEKYILNKNISLEKTKDEIYKNSIDFSRQLAGKNDTFFDKQSKKLFKNQTIQLPEM</sequence>
<dbReference type="GO" id="GO:0016020">
    <property type="term" value="C:membrane"/>
    <property type="evidence" value="ECO:0007669"/>
    <property type="project" value="UniProtKB-SubCell"/>
</dbReference>
<dbReference type="EC" id="2.4.1.122" evidence="6"/>
<evidence type="ECO:0000256" key="1">
    <source>
        <dbReference type="ARBA" id="ARBA00001936"/>
    </source>
</evidence>
<keyword evidence="9 23" id="KW-0812">Transmembrane</keyword>
<feature type="domain" description="Fringe-like glycosyltransferase" evidence="24">
    <location>
        <begin position="93"/>
        <end position="256"/>
    </location>
</feature>
<dbReference type="GO" id="GO:0030145">
    <property type="term" value="F:manganese ion binding"/>
    <property type="evidence" value="ECO:0007669"/>
    <property type="project" value="UniProtKB-ARBA"/>
</dbReference>
<name>A0AAF5DQ56_STRER</name>
<evidence type="ECO:0000256" key="21">
    <source>
        <dbReference type="ARBA" id="ARBA00043065"/>
    </source>
</evidence>
<evidence type="ECO:0000259" key="24">
    <source>
        <dbReference type="Pfam" id="PF02434"/>
    </source>
</evidence>
<evidence type="ECO:0000256" key="10">
    <source>
        <dbReference type="ARBA" id="ARBA00022723"/>
    </source>
</evidence>
<keyword evidence="16" id="KW-0325">Glycoprotein</keyword>
<evidence type="ECO:0000256" key="2">
    <source>
        <dbReference type="ARBA" id="ARBA00004606"/>
    </source>
</evidence>
<evidence type="ECO:0000256" key="14">
    <source>
        <dbReference type="ARBA" id="ARBA00023136"/>
    </source>
</evidence>
<comment type="function">
    <text evidence="22">Glycosyltransferase that generates the core 1 O-glycan Gal-beta1-3GalNAc-alpha1-Ser/Thr (T antigen), which is a precursor for many extended O-glycans in glycoproteins.</text>
</comment>
<dbReference type="InterPro" id="IPR003378">
    <property type="entry name" value="Fringe-like_glycosylTrfase"/>
</dbReference>
<dbReference type="FunFam" id="3.90.550.50:FF:000017">
    <property type="entry name" value="Glycoprotein-N-acetylgalactosamine 3-beta-galactosyltransferase 1"/>
    <property type="match status" value="1"/>
</dbReference>
<keyword evidence="25" id="KW-1185">Reference proteome</keyword>
<dbReference type="WBParaSite" id="TCONS_00017151.p1">
    <property type="protein sequence ID" value="TCONS_00017151.p1"/>
    <property type="gene ID" value="XLOC_011309"/>
</dbReference>
<evidence type="ECO:0000256" key="3">
    <source>
        <dbReference type="ARBA" id="ARBA00004922"/>
    </source>
</evidence>
<evidence type="ECO:0000256" key="16">
    <source>
        <dbReference type="ARBA" id="ARBA00023180"/>
    </source>
</evidence>
<evidence type="ECO:0000256" key="23">
    <source>
        <dbReference type="SAM" id="Phobius"/>
    </source>
</evidence>
<evidence type="ECO:0000256" key="15">
    <source>
        <dbReference type="ARBA" id="ARBA00023157"/>
    </source>
</evidence>
<keyword evidence="8" id="KW-0808">Transferase</keyword>
<dbReference type="PANTHER" id="PTHR23033">
    <property type="entry name" value="BETA1,3-GALACTOSYLTRANSFERASE"/>
    <property type="match status" value="1"/>
</dbReference>
<evidence type="ECO:0000313" key="26">
    <source>
        <dbReference type="WBParaSite" id="TCONS_00017151.p1"/>
    </source>
</evidence>
<organism evidence="25 26">
    <name type="scientific">Strongyloides stercoralis</name>
    <name type="common">Threadworm</name>
    <dbReference type="NCBI Taxonomy" id="6248"/>
    <lineage>
        <taxon>Eukaryota</taxon>
        <taxon>Metazoa</taxon>
        <taxon>Ecdysozoa</taxon>
        <taxon>Nematoda</taxon>
        <taxon>Chromadorea</taxon>
        <taxon>Rhabditida</taxon>
        <taxon>Tylenchina</taxon>
        <taxon>Panagrolaimomorpha</taxon>
        <taxon>Strongyloidoidea</taxon>
        <taxon>Strongyloididae</taxon>
        <taxon>Strongyloides</taxon>
    </lineage>
</organism>
<evidence type="ECO:0000256" key="17">
    <source>
        <dbReference type="ARBA" id="ARBA00023211"/>
    </source>
</evidence>
<evidence type="ECO:0000256" key="5">
    <source>
        <dbReference type="ARBA" id="ARBA00011748"/>
    </source>
</evidence>
<dbReference type="Proteomes" id="UP000035681">
    <property type="component" value="Unplaced"/>
</dbReference>
<keyword evidence="12" id="KW-0735">Signal-anchor</keyword>